<dbReference type="InterPro" id="IPR036435">
    <property type="entry name" value="Leukocidin/porin_MspA_sf"/>
</dbReference>
<accession>A0A178LS52</accession>
<reference evidence="3 4" key="1">
    <citation type="submission" date="2016-04" db="EMBL/GenBank/DDBJ databases">
        <title>Draft Genome Sequences of Staphylococcus capitis Strain H36, S. capitis Strain H65, S. cohnii Strain H62, S. hominis Strain H69, Mycobacterium iranicum Strain H39, Plantibacter sp. Strain H53, Pseudomonas oryzihabitans Strain H72, and Microbacterium sp. Strain H83, isolated from residential settings.</title>
        <authorList>
            <person name="Lymperopoulou D."/>
            <person name="Adams R.I."/>
            <person name="Lindow S."/>
            <person name="Coil D.A."/>
            <person name="Jospin G."/>
            <person name="Eisen J.A."/>
        </authorList>
    </citation>
    <scope>NUCLEOTIDE SEQUENCE [LARGE SCALE GENOMIC DNA]</scope>
    <source>
        <strain evidence="3 4">H39</strain>
    </source>
</reference>
<gene>
    <name evidence="3" type="ORF">A4X20_26940</name>
</gene>
<name>A0A178LS52_MYCIR</name>
<dbReference type="STRING" id="912594.AWC12_02430"/>
<dbReference type="EMBL" id="LWCS01000042">
    <property type="protein sequence ID" value="OAN34805.1"/>
    <property type="molecule type" value="Genomic_DNA"/>
</dbReference>
<proteinExistence type="predicted"/>
<protein>
    <submittedName>
        <fullName evidence="3">MspA protein</fullName>
    </submittedName>
</protein>
<dbReference type="Pfam" id="PF09203">
    <property type="entry name" value="MspA"/>
    <property type="match status" value="1"/>
</dbReference>
<sequence>MMNRFAALAFASAVAVGAAAPAATAQPAPPPPAPVPPPPNAVVMSGPPGVLVTPDGWRLEVVGANESQQPVAPLTTAVSSREYLFGGTYTGTITGEGSTKLAGGTMEVGAQIGCGIISDEQEINPGAGFTPGIGLPLVGPPTLGLSVNLQGKVYLSPGTVTTVPINKKSFKGTSTRVSINGVRIKTDQCAGQSFIRSYATLTSSTDNTDDVITYLGVTKVV</sequence>
<dbReference type="Gene3D" id="2.60.40.1650">
    <property type="entry name" value="Porin MspA (Ig-like beta-sandwich domain)"/>
    <property type="match status" value="2"/>
</dbReference>
<evidence type="ECO:0000256" key="1">
    <source>
        <dbReference type="ARBA" id="ARBA00022729"/>
    </source>
</evidence>
<evidence type="ECO:0000256" key="2">
    <source>
        <dbReference type="SAM" id="SignalP"/>
    </source>
</evidence>
<dbReference type="InterPro" id="IPR015286">
    <property type="entry name" value="Porin_fam_mycobact-type"/>
</dbReference>
<evidence type="ECO:0000313" key="4">
    <source>
        <dbReference type="Proteomes" id="UP000078396"/>
    </source>
</evidence>
<dbReference type="AlphaFoldDB" id="A0A178LS52"/>
<dbReference type="SUPFAM" id="SSF56959">
    <property type="entry name" value="Leukocidin-like"/>
    <property type="match status" value="1"/>
</dbReference>
<evidence type="ECO:0000313" key="3">
    <source>
        <dbReference type="EMBL" id="OAN34805.1"/>
    </source>
</evidence>
<organism evidence="3 4">
    <name type="scientific">Mycolicibacterium iranicum</name>
    <name type="common">Mycobacterium iranicum</name>
    <dbReference type="NCBI Taxonomy" id="912594"/>
    <lineage>
        <taxon>Bacteria</taxon>
        <taxon>Bacillati</taxon>
        <taxon>Actinomycetota</taxon>
        <taxon>Actinomycetes</taxon>
        <taxon>Mycobacteriales</taxon>
        <taxon>Mycobacteriaceae</taxon>
        <taxon>Mycolicibacterium</taxon>
    </lineage>
</organism>
<dbReference type="RefSeq" id="WP_064283699.1">
    <property type="nucleotide sequence ID" value="NZ_LWCS01000042.1"/>
</dbReference>
<keyword evidence="1 2" id="KW-0732">Signal</keyword>
<feature type="signal peptide" evidence="2">
    <location>
        <begin position="1"/>
        <end position="25"/>
    </location>
</feature>
<feature type="chain" id="PRO_5039222351" evidence="2">
    <location>
        <begin position="26"/>
        <end position="221"/>
    </location>
</feature>
<dbReference type="OrthoDB" id="4748350at2"/>
<dbReference type="Proteomes" id="UP000078396">
    <property type="component" value="Unassembled WGS sequence"/>
</dbReference>
<comment type="caution">
    <text evidence="3">The sequence shown here is derived from an EMBL/GenBank/DDBJ whole genome shotgun (WGS) entry which is preliminary data.</text>
</comment>